<evidence type="ECO:0000256" key="3">
    <source>
        <dbReference type="ARBA" id="ARBA00022833"/>
    </source>
</evidence>
<organism evidence="6 7">
    <name type="scientific">Hypothenemus hampei</name>
    <name type="common">Coffee berry borer</name>
    <dbReference type="NCBI Taxonomy" id="57062"/>
    <lineage>
        <taxon>Eukaryota</taxon>
        <taxon>Metazoa</taxon>
        <taxon>Ecdysozoa</taxon>
        <taxon>Arthropoda</taxon>
        <taxon>Hexapoda</taxon>
        <taxon>Insecta</taxon>
        <taxon>Pterygota</taxon>
        <taxon>Neoptera</taxon>
        <taxon>Endopterygota</taxon>
        <taxon>Coleoptera</taxon>
        <taxon>Polyphaga</taxon>
        <taxon>Cucujiformia</taxon>
        <taxon>Curculionidae</taxon>
        <taxon>Scolytinae</taxon>
        <taxon>Hypothenemus</taxon>
    </lineage>
</organism>
<evidence type="ECO:0000256" key="1">
    <source>
        <dbReference type="ARBA" id="ARBA00022723"/>
    </source>
</evidence>
<dbReference type="PROSITE" id="PS50865">
    <property type="entry name" value="ZF_MYND_2"/>
    <property type="match status" value="1"/>
</dbReference>
<dbReference type="PANTHER" id="PTHR13244:SF7">
    <property type="entry name" value="ZINC FINGER MYND DOMAIN-CONTAINING PROTEIN 10"/>
    <property type="match status" value="1"/>
</dbReference>
<evidence type="ECO:0000313" key="6">
    <source>
        <dbReference type="EMBL" id="KAL1488056.1"/>
    </source>
</evidence>
<evidence type="ECO:0000256" key="2">
    <source>
        <dbReference type="ARBA" id="ARBA00022771"/>
    </source>
</evidence>
<dbReference type="EMBL" id="JBDJPC010000016">
    <property type="protein sequence ID" value="KAL1488056.1"/>
    <property type="molecule type" value="Genomic_DNA"/>
</dbReference>
<dbReference type="Proteomes" id="UP001566132">
    <property type="component" value="Unassembled WGS sequence"/>
</dbReference>
<comment type="caution">
    <text evidence="6">The sequence shown here is derived from an EMBL/GenBank/DDBJ whole genome shotgun (WGS) entry which is preliminary data.</text>
</comment>
<dbReference type="PROSITE" id="PS01360">
    <property type="entry name" value="ZF_MYND_1"/>
    <property type="match status" value="1"/>
</dbReference>
<dbReference type="Gene3D" id="6.10.140.2220">
    <property type="match status" value="1"/>
</dbReference>
<accession>A0ABD1E133</accession>
<evidence type="ECO:0000259" key="5">
    <source>
        <dbReference type="PROSITE" id="PS50865"/>
    </source>
</evidence>
<dbReference type="AlphaFoldDB" id="A0ABD1E133"/>
<sequence>MDSVLMPNEIELYVETMVPQDLRNLGSEQWLDWHYRLQKLNQEAAVEASQLKEEHVKEAMVSFGKAKILVHEAICINIWKFKVLPRLLKLEPQPESTFIAYSILYHEGVSVSLLELVMFHANCCEALEDSSLDLLDYACGTVSQLLSVKPTDPKFHKENPEEELMRQRSNLSFEIGIRCLTILRYLTENIASLPISVSSGLYTTYDVPVLLTEILLVRPWIKNKKVYVTSKWKDWDGEQLPQSDAQVWLTLRYILLDPECSKYYPITESRRNQLVKLLNMLTPTLLDQLSPLLELKHWLCRMSCLQKYASPPKPILLEAILDIKEAIMRQCQGKWRKIAEKQAPVIFNSNKASLQEAARKLTEAYNTELLEHFESKGTQQLCAKCDNNAIQRCSQCKNTWYCSRSCQVADWSSHKLNCNS</sequence>
<protein>
    <recommendedName>
        <fullName evidence="5">MYND-type domain-containing protein</fullName>
    </recommendedName>
</protein>
<dbReference type="GO" id="GO:0008270">
    <property type="term" value="F:zinc ion binding"/>
    <property type="evidence" value="ECO:0007669"/>
    <property type="project" value="UniProtKB-KW"/>
</dbReference>
<dbReference type="InterPro" id="IPR052298">
    <property type="entry name" value="ZMYND10"/>
</dbReference>
<keyword evidence="2 4" id="KW-0863">Zinc-finger</keyword>
<dbReference type="SUPFAM" id="SSF144232">
    <property type="entry name" value="HIT/MYND zinc finger-like"/>
    <property type="match status" value="1"/>
</dbReference>
<feature type="domain" description="MYND-type" evidence="5">
    <location>
        <begin position="382"/>
        <end position="418"/>
    </location>
</feature>
<gene>
    <name evidence="6" type="ORF">ABEB36_015425</name>
</gene>
<proteinExistence type="predicted"/>
<keyword evidence="3" id="KW-0862">Zinc</keyword>
<dbReference type="PANTHER" id="PTHR13244">
    <property type="entry name" value="ZINC FINGER MYND DOMAIN CONTAINING PROTEIN 10"/>
    <property type="match status" value="1"/>
</dbReference>
<keyword evidence="7" id="KW-1185">Reference proteome</keyword>
<keyword evidence="1" id="KW-0479">Metal-binding</keyword>
<dbReference type="Pfam" id="PF01753">
    <property type="entry name" value="zf-MYND"/>
    <property type="match status" value="1"/>
</dbReference>
<dbReference type="InterPro" id="IPR002893">
    <property type="entry name" value="Znf_MYND"/>
</dbReference>
<evidence type="ECO:0000256" key="4">
    <source>
        <dbReference type="PROSITE-ProRule" id="PRU00134"/>
    </source>
</evidence>
<evidence type="ECO:0000313" key="7">
    <source>
        <dbReference type="Proteomes" id="UP001566132"/>
    </source>
</evidence>
<name>A0ABD1E133_HYPHA</name>
<reference evidence="6 7" key="1">
    <citation type="submission" date="2024-05" db="EMBL/GenBank/DDBJ databases">
        <title>Genetic variation in Jamaican populations of the coffee berry borer (Hypothenemus hampei).</title>
        <authorList>
            <person name="Errbii M."/>
            <person name="Myrie A."/>
        </authorList>
    </citation>
    <scope>NUCLEOTIDE SEQUENCE [LARGE SCALE GENOMIC DNA]</scope>
    <source>
        <strain evidence="6">JA-Hopewell-2020-01-JO</strain>
        <tissue evidence="6">Whole body</tissue>
    </source>
</reference>